<keyword evidence="1" id="KW-0479">Metal-binding</keyword>
<feature type="region of interest" description="Disordered" evidence="3">
    <location>
        <begin position="197"/>
        <end position="227"/>
    </location>
</feature>
<comment type="caution">
    <text evidence="5">The sequence shown here is derived from an EMBL/GenBank/DDBJ whole genome shotgun (WGS) entry which is preliminary data.</text>
</comment>
<keyword evidence="6" id="KW-1185">Reference proteome</keyword>
<feature type="compositionally biased region" description="Basic and acidic residues" evidence="3">
    <location>
        <begin position="329"/>
        <end position="346"/>
    </location>
</feature>
<evidence type="ECO:0000259" key="4">
    <source>
        <dbReference type="Pfam" id="PF10058"/>
    </source>
</evidence>
<comment type="domain">
    <text evidence="1">The C4-type zinc finger motif is necessary both for its ER three-way tubular junction localization and formation.</text>
</comment>
<feature type="region of interest" description="Disordered" evidence="3">
    <location>
        <begin position="148"/>
        <end position="184"/>
    </location>
</feature>
<keyword evidence="1" id="KW-0812">Transmembrane</keyword>
<keyword evidence="1" id="KW-0256">Endoplasmic reticulum</keyword>
<feature type="transmembrane region" description="Helical" evidence="1">
    <location>
        <begin position="50"/>
        <end position="67"/>
    </location>
</feature>
<feature type="domain" description="Lunapark zinc ribbon" evidence="4">
    <location>
        <begin position="232"/>
        <end position="288"/>
    </location>
</feature>
<feature type="region of interest" description="Disordered" evidence="3">
    <location>
        <begin position="294"/>
        <end position="346"/>
    </location>
</feature>
<gene>
    <name evidence="5" type="primary">Lnp</name>
    <name evidence="5" type="ORF">Cantr_09416</name>
</gene>
<dbReference type="GO" id="GO:0008270">
    <property type="term" value="F:zinc ion binding"/>
    <property type="evidence" value="ECO:0007669"/>
    <property type="project" value="UniProtKB-KW"/>
</dbReference>
<reference evidence="5 6" key="1">
    <citation type="submission" date="2018-06" db="EMBL/GenBank/DDBJ databases">
        <title>Whole genome sequencing of Candida tropicalis (genome annotated by CSBL at Korea University).</title>
        <authorList>
            <person name="Ahn J."/>
        </authorList>
    </citation>
    <scope>NUCLEOTIDE SEQUENCE [LARGE SCALE GENOMIC DNA]</scope>
    <source>
        <strain evidence="5 6">ATCC 20962</strain>
    </source>
</reference>
<evidence type="ECO:0000313" key="6">
    <source>
        <dbReference type="Proteomes" id="UP000253472"/>
    </source>
</evidence>
<dbReference type="GO" id="GO:0098826">
    <property type="term" value="C:endoplasmic reticulum tubular network membrane"/>
    <property type="evidence" value="ECO:0007669"/>
    <property type="project" value="UniProtKB-UniRule"/>
</dbReference>
<dbReference type="InterPro" id="IPR019273">
    <property type="entry name" value="Lunapark_Znf"/>
</dbReference>
<keyword evidence="1" id="KW-0862">Zinc</keyword>
<dbReference type="Pfam" id="PF10058">
    <property type="entry name" value="Zn_ribbon_10"/>
    <property type="match status" value="1"/>
</dbReference>
<evidence type="ECO:0000256" key="2">
    <source>
        <dbReference type="SAM" id="Coils"/>
    </source>
</evidence>
<keyword evidence="2" id="KW-0175">Coiled coil</keyword>
<proteinExistence type="inferred from homology"/>
<keyword evidence="1" id="KW-0863">Zinc-finger</keyword>
<protein>
    <recommendedName>
        <fullName evidence="1">Endoplasmic reticulum junction formation protein lunapark</fullName>
    </recommendedName>
</protein>
<keyword evidence="1" id="KW-0472">Membrane</keyword>
<sequence>MGVFSIFSSKETFNAETFEKELTSITESINSNKQQIQRLKQRQKSSRRSIIRYLLLIYLCIVSYFYLTTPSGRAGKSRIQWFIVNQTKKNLAILIGYPLFSVLISKAVGFVFQFFINGKQTNLKNLQKKHKEKIEELKNITNFNKTNELINKYGDDKPERKQNPQEVGGGQQQQQVRKRHNKPATIREQAQQQLNLPQGPQLAPGAVGPSKPQPPNRAASPVVPQQPVARTFQDRLLDILIGSDNSEAVENRYALICFNCFAHNGLAPPHTEEPSTIKFQCWKCGAMNGKGMLFDQPELQPQPQPPQNPSPGAVKTTSETAIAEPATEAPKEEPEAAEKKEITNTE</sequence>
<feature type="transmembrane region" description="Helical" evidence="1">
    <location>
        <begin position="91"/>
        <end position="116"/>
    </location>
</feature>
<evidence type="ECO:0000313" key="5">
    <source>
        <dbReference type="EMBL" id="RCK62441.1"/>
    </source>
</evidence>
<feature type="compositionally biased region" description="Pro residues" evidence="3">
    <location>
        <begin position="300"/>
        <end position="309"/>
    </location>
</feature>
<dbReference type="GO" id="GO:0071788">
    <property type="term" value="P:endoplasmic reticulum tubular network maintenance"/>
    <property type="evidence" value="ECO:0007669"/>
    <property type="project" value="UniProtKB-UniRule"/>
</dbReference>
<dbReference type="STRING" id="5486.A0A367YBP9"/>
<evidence type="ECO:0000256" key="3">
    <source>
        <dbReference type="SAM" id="MobiDB-lite"/>
    </source>
</evidence>
<evidence type="ECO:0000256" key="1">
    <source>
        <dbReference type="RuleBase" id="RU367073"/>
    </source>
</evidence>
<feature type="compositionally biased region" description="Basic and acidic residues" evidence="3">
    <location>
        <begin position="153"/>
        <end position="163"/>
    </location>
</feature>
<feature type="compositionally biased region" description="Low complexity" evidence="3">
    <location>
        <begin position="319"/>
        <end position="328"/>
    </location>
</feature>
<comment type="subcellular location">
    <subcellularLocation>
        <location evidence="1">Endoplasmic reticulum membrane</location>
        <topology evidence="1">Multi-pass membrane protein</topology>
    </subcellularLocation>
</comment>
<feature type="coiled-coil region" evidence="2">
    <location>
        <begin position="116"/>
        <end position="143"/>
    </location>
</feature>
<keyword evidence="1" id="KW-1133">Transmembrane helix</keyword>
<comment type="similarity">
    <text evidence="1">Belongs to the lunapark family.</text>
</comment>
<dbReference type="PANTHER" id="PTHR22166">
    <property type="entry name" value="ENDOPLASMIC RETICULUM JUNCTION FORMATION PROTEIN LUNAPARK"/>
    <property type="match status" value="1"/>
</dbReference>
<organism evidence="5 6">
    <name type="scientific">Candida viswanathii</name>
    <dbReference type="NCBI Taxonomy" id="5486"/>
    <lineage>
        <taxon>Eukaryota</taxon>
        <taxon>Fungi</taxon>
        <taxon>Dikarya</taxon>
        <taxon>Ascomycota</taxon>
        <taxon>Saccharomycotina</taxon>
        <taxon>Pichiomycetes</taxon>
        <taxon>Debaryomycetaceae</taxon>
        <taxon>Candida/Lodderomyces clade</taxon>
        <taxon>Candida</taxon>
    </lineage>
</organism>
<dbReference type="InterPro" id="IPR040115">
    <property type="entry name" value="Lnp"/>
</dbReference>
<comment type="function">
    <text evidence="1">Plays a role in determining ER morphology.</text>
</comment>
<dbReference type="PANTHER" id="PTHR22166:SF12">
    <property type="entry name" value="ENDOPLASMIC RETICULUM JUNCTION FORMATION PROTEIN LUNAPARK"/>
    <property type="match status" value="1"/>
</dbReference>
<dbReference type="AlphaFoldDB" id="A0A367YBP9"/>
<dbReference type="EMBL" id="QLNQ01000025">
    <property type="protein sequence ID" value="RCK62441.1"/>
    <property type="molecule type" value="Genomic_DNA"/>
</dbReference>
<dbReference type="OrthoDB" id="1725934at2759"/>
<name>A0A367YBP9_9ASCO</name>
<dbReference type="GO" id="GO:1903373">
    <property type="term" value="P:positive regulation of endoplasmic reticulum tubular network organization"/>
    <property type="evidence" value="ECO:0007669"/>
    <property type="project" value="UniProtKB-UniRule"/>
</dbReference>
<accession>A0A367YBP9</accession>
<dbReference type="Proteomes" id="UP000253472">
    <property type="component" value="Unassembled WGS sequence"/>
</dbReference>